<name>A0ACC1UCL4_9AGAR</name>
<protein>
    <submittedName>
        <fullName evidence="1">Uncharacterized protein</fullName>
    </submittedName>
</protein>
<keyword evidence="2" id="KW-1185">Reference proteome</keyword>
<comment type="caution">
    <text evidence="1">The sequence shown here is derived from an EMBL/GenBank/DDBJ whole genome shotgun (WGS) entry which is preliminary data.</text>
</comment>
<organism evidence="1 2">
    <name type="scientific">Lentinula aff. lateritia</name>
    <dbReference type="NCBI Taxonomy" id="2804960"/>
    <lineage>
        <taxon>Eukaryota</taxon>
        <taxon>Fungi</taxon>
        <taxon>Dikarya</taxon>
        <taxon>Basidiomycota</taxon>
        <taxon>Agaricomycotina</taxon>
        <taxon>Agaricomycetes</taxon>
        <taxon>Agaricomycetidae</taxon>
        <taxon>Agaricales</taxon>
        <taxon>Marasmiineae</taxon>
        <taxon>Omphalotaceae</taxon>
        <taxon>Lentinula</taxon>
    </lineage>
</organism>
<evidence type="ECO:0000313" key="1">
    <source>
        <dbReference type="EMBL" id="KAJ3814558.1"/>
    </source>
</evidence>
<gene>
    <name evidence="1" type="ORF">F5876DRAFT_62226</name>
</gene>
<sequence>MVAVASLSAQPISTKEQCIKNFIEFMFSNNLKAFTSNHLFVSVVPQELKDLTVVEEAMISHCRAKSTPSRKLCKIEDSHLMKRLVVLGKTRSKLLDGKCSEEEFIVRREFKPVGVDALNHLRVFDHEIVYGPSLERLSALRVAGYAARRRYSVITEDVRKTRGDNKTDPARVFERQEQRLMKRLSIAVLYLSRIKRSTAALRYSRPAKTRSSIGAV</sequence>
<dbReference type="EMBL" id="MU794965">
    <property type="protein sequence ID" value="KAJ3814558.1"/>
    <property type="molecule type" value="Genomic_DNA"/>
</dbReference>
<accession>A0ACC1UCL4</accession>
<reference evidence="1" key="1">
    <citation type="submission" date="2022-09" db="EMBL/GenBank/DDBJ databases">
        <title>A Global Phylogenomic Analysis of the Shiitake Genus Lentinula.</title>
        <authorList>
            <consortium name="DOE Joint Genome Institute"/>
            <person name="Sierra-Patev S."/>
            <person name="Min B."/>
            <person name="Naranjo-Ortiz M."/>
            <person name="Looney B."/>
            <person name="Konkel Z."/>
            <person name="Slot J.C."/>
            <person name="Sakamoto Y."/>
            <person name="Steenwyk J.L."/>
            <person name="Rokas A."/>
            <person name="Carro J."/>
            <person name="Camarero S."/>
            <person name="Ferreira P."/>
            <person name="Molpeceres G."/>
            <person name="Ruiz-Duenas F.J."/>
            <person name="Serrano A."/>
            <person name="Henrissat B."/>
            <person name="Drula E."/>
            <person name="Hughes K.W."/>
            <person name="Mata J.L."/>
            <person name="Ishikawa N.K."/>
            <person name="Vargas-Isla R."/>
            <person name="Ushijima S."/>
            <person name="Smith C.A."/>
            <person name="Ahrendt S."/>
            <person name="Andreopoulos W."/>
            <person name="He G."/>
            <person name="Labutti K."/>
            <person name="Lipzen A."/>
            <person name="Ng V."/>
            <person name="Riley R."/>
            <person name="Sandor L."/>
            <person name="Barry K."/>
            <person name="Martinez A.T."/>
            <person name="Xiao Y."/>
            <person name="Gibbons J.G."/>
            <person name="Terashima K."/>
            <person name="Grigoriev I.V."/>
            <person name="Hibbett D.S."/>
        </authorList>
    </citation>
    <scope>NUCLEOTIDE SEQUENCE</scope>
    <source>
        <strain evidence="1">TMI1499</strain>
    </source>
</reference>
<dbReference type="Proteomes" id="UP001163835">
    <property type="component" value="Unassembled WGS sequence"/>
</dbReference>
<proteinExistence type="predicted"/>
<evidence type="ECO:0000313" key="2">
    <source>
        <dbReference type="Proteomes" id="UP001163835"/>
    </source>
</evidence>